<evidence type="ECO:0000313" key="1">
    <source>
        <dbReference type="EMBL" id="KAI9915815.1"/>
    </source>
</evidence>
<dbReference type="Proteomes" id="UP001163321">
    <property type="component" value="Chromosome 3"/>
</dbReference>
<accession>A0ACC0WCH5</accession>
<comment type="caution">
    <text evidence="1">The sequence shown here is derived from an EMBL/GenBank/DDBJ whole genome shotgun (WGS) entry which is preliminary data.</text>
</comment>
<organism evidence="1 2">
    <name type="scientific">Peronosclerospora sorghi</name>
    <dbReference type="NCBI Taxonomy" id="230839"/>
    <lineage>
        <taxon>Eukaryota</taxon>
        <taxon>Sar</taxon>
        <taxon>Stramenopiles</taxon>
        <taxon>Oomycota</taxon>
        <taxon>Peronosporomycetes</taxon>
        <taxon>Peronosporales</taxon>
        <taxon>Peronosporaceae</taxon>
        <taxon>Peronosclerospora</taxon>
    </lineage>
</organism>
<keyword evidence="2" id="KW-1185">Reference proteome</keyword>
<proteinExistence type="predicted"/>
<evidence type="ECO:0000313" key="2">
    <source>
        <dbReference type="Proteomes" id="UP001163321"/>
    </source>
</evidence>
<name>A0ACC0WCH5_9STRA</name>
<gene>
    <name evidence="1" type="ORF">PsorP6_008001</name>
</gene>
<sequence length="115" mass="12526">MNKSFFNTSLHFRLLLGPTVRLKKPVGVEDAAIRVLLVTAERSASESVFRVLVTTRVDEVDAVRCSVRVDLPPVANFEDEAGLATPLATRGFEIRLTGGLCRIGDNVVAKSVCRV</sequence>
<reference evidence="1 2" key="1">
    <citation type="journal article" date="2022" name="bioRxiv">
        <title>The genome of the oomycete Peronosclerospora sorghi, a cosmopolitan pathogen of maize and sorghum, is inflated with dispersed pseudogenes.</title>
        <authorList>
            <person name="Fletcher K."/>
            <person name="Martin F."/>
            <person name="Isakeit T."/>
            <person name="Cavanaugh K."/>
            <person name="Magill C."/>
            <person name="Michelmore R."/>
        </authorList>
    </citation>
    <scope>NUCLEOTIDE SEQUENCE [LARGE SCALE GENOMIC DNA]</scope>
    <source>
        <strain evidence="1">P6</strain>
    </source>
</reference>
<protein>
    <submittedName>
        <fullName evidence="1">Uncharacterized protein</fullName>
    </submittedName>
</protein>
<dbReference type="EMBL" id="CM047582">
    <property type="protein sequence ID" value="KAI9915815.1"/>
    <property type="molecule type" value="Genomic_DNA"/>
</dbReference>